<evidence type="ECO:0000256" key="4">
    <source>
        <dbReference type="ARBA" id="ARBA00022989"/>
    </source>
</evidence>
<evidence type="ECO:0000256" key="2">
    <source>
        <dbReference type="ARBA" id="ARBA00022475"/>
    </source>
</evidence>
<feature type="transmembrane region" description="Helical" evidence="6">
    <location>
        <begin position="204"/>
        <end position="222"/>
    </location>
</feature>
<sequence length="261" mass="30041">MKHFRLSWRGTEGSKNLDYNRYRLTLREWCFIGVKTAVLFLIVGYLFYDSAYIFVLFIPVLAVMALLEKKRCIRQRKHCLTQQFKEGMILLYSFVSTGSTLEQAFVRAGQELLRTFQKDDDIVREFDEIRRKLGMNITVEACMADFAKRSHQEDIESFAQIISIAKRSGGSMSQIMKNSVETLKNKIESEAQIRTILSAKRGEFKLMVMIPLGVMFYMRVFSSGFMDVLYGNGAGILFMTICLFIYGGAILWGTKILDIQV</sequence>
<evidence type="ECO:0000256" key="6">
    <source>
        <dbReference type="SAM" id="Phobius"/>
    </source>
</evidence>
<dbReference type="PANTHER" id="PTHR35007:SF1">
    <property type="entry name" value="PILUS ASSEMBLY PROTEIN"/>
    <property type="match status" value="1"/>
</dbReference>
<protein>
    <submittedName>
        <fullName evidence="8">Tight adherence protein B</fullName>
    </submittedName>
</protein>
<dbReference type="GO" id="GO:0005886">
    <property type="term" value="C:plasma membrane"/>
    <property type="evidence" value="ECO:0007669"/>
    <property type="project" value="UniProtKB-SubCell"/>
</dbReference>
<organism evidence="8 9">
    <name type="scientific">Catenibacillus scindens</name>
    <dbReference type="NCBI Taxonomy" id="673271"/>
    <lineage>
        <taxon>Bacteria</taxon>
        <taxon>Bacillati</taxon>
        <taxon>Bacillota</taxon>
        <taxon>Clostridia</taxon>
        <taxon>Lachnospirales</taxon>
        <taxon>Lachnospiraceae</taxon>
        <taxon>Catenibacillus</taxon>
    </lineage>
</organism>
<feature type="transmembrane region" description="Helical" evidence="6">
    <location>
        <begin position="29"/>
        <end position="45"/>
    </location>
</feature>
<proteinExistence type="predicted"/>
<name>A0A7W8HAG7_9FIRM</name>
<comment type="caution">
    <text evidence="8">The sequence shown here is derived from an EMBL/GenBank/DDBJ whole genome shotgun (WGS) entry which is preliminary data.</text>
</comment>
<accession>A0A7W8HAG7</accession>
<evidence type="ECO:0000313" key="9">
    <source>
        <dbReference type="Proteomes" id="UP000543642"/>
    </source>
</evidence>
<feature type="domain" description="Type II secretion system protein GspF" evidence="7">
    <location>
        <begin position="90"/>
        <end position="218"/>
    </location>
</feature>
<dbReference type="AlphaFoldDB" id="A0A7W8HAG7"/>
<evidence type="ECO:0000259" key="7">
    <source>
        <dbReference type="Pfam" id="PF00482"/>
    </source>
</evidence>
<gene>
    <name evidence="8" type="ORF">HNP82_002023</name>
</gene>
<keyword evidence="3 6" id="KW-0812">Transmembrane</keyword>
<reference evidence="8 9" key="1">
    <citation type="submission" date="2020-08" db="EMBL/GenBank/DDBJ databases">
        <title>Genomic Encyclopedia of Type Strains, Phase IV (KMG-IV): sequencing the most valuable type-strain genomes for metagenomic binning, comparative biology and taxonomic classification.</title>
        <authorList>
            <person name="Goeker M."/>
        </authorList>
    </citation>
    <scope>NUCLEOTIDE SEQUENCE [LARGE SCALE GENOMIC DNA]</scope>
    <source>
        <strain evidence="8 9">DSM 106146</strain>
    </source>
</reference>
<evidence type="ECO:0000256" key="1">
    <source>
        <dbReference type="ARBA" id="ARBA00004651"/>
    </source>
</evidence>
<dbReference type="PANTHER" id="PTHR35007">
    <property type="entry name" value="INTEGRAL MEMBRANE PROTEIN-RELATED"/>
    <property type="match status" value="1"/>
</dbReference>
<feature type="transmembrane region" description="Helical" evidence="6">
    <location>
        <begin position="228"/>
        <end position="252"/>
    </location>
</feature>
<dbReference type="Proteomes" id="UP000543642">
    <property type="component" value="Unassembled WGS sequence"/>
</dbReference>
<dbReference type="InterPro" id="IPR018076">
    <property type="entry name" value="T2SS_GspF_dom"/>
</dbReference>
<comment type="subcellular location">
    <subcellularLocation>
        <location evidence="1">Cell membrane</location>
        <topology evidence="1">Multi-pass membrane protein</topology>
    </subcellularLocation>
</comment>
<keyword evidence="5 6" id="KW-0472">Membrane</keyword>
<keyword evidence="9" id="KW-1185">Reference proteome</keyword>
<dbReference type="Pfam" id="PF00482">
    <property type="entry name" value="T2SSF"/>
    <property type="match status" value="1"/>
</dbReference>
<keyword evidence="2" id="KW-1003">Cell membrane</keyword>
<dbReference type="RefSeq" id="WP_183773917.1">
    <property type="nucleotide sequence ID" value="NZ_JACHFW010000007.1"/>
</dbReference>
<evidence type="ECO:0000256" key="3">
    <source>
        <dbReference type="ARBA" id="ARBA00022692"/>
    </source>
</evidence>
<feature type="transmembrane region" description="Helical" evidence="6">
    <location>
        <begin position="51"/>
        <end position="67"/>
    </location>
</feature>
<dbReference type="EMBL" id="JACHFW010000007">
    <property type="protein sequence ID" value="MBB5264884.1"/>
    <property type="molecule type" value="Genomic_DNA"/>
</dbReference>
<evidence type="ECO:0000256" key="5">
    <source>
        <dbReference type="ARBA" id="ARBA00023136"/>
    </source>
</evidence>
<evidence type="ECO:0000313" key="8">
    <source>
        <dbReference type="EMBL" id="MBB5264884.1"/>
    </source>
</evidence>
<keyword evidence="4 6" id="KW-1133">Transmembrane helix</keyword>